<dbReference type="InParanoid" id="A0A0C3F6U6"/>
<evidence type="ECO:0000259" key="2">
    <source>
        <dbReference type="Pfam" id="PF20231"/>
    </source>
</evidence>
<accession>A0A0C3F6U6</accession>
<feature type="non-terminal residue" evidence="3">
    <location>
        <position position="405"/>
    </location>
</feature>
<feature type="region of interest" description="Disordered" evidence="1">
    <location>
        <begin position="113"/>
        <end position="137"/>
    </location>
</feature>
<reference evidence="3 4" key="1">
    <citation type="submission" date="2014-04" db="EMBL/GenBank/DDBJ databases">
        <authorList>
            <consortium name="DOE Joint Genome Institute"/>
            <person name="Kuo A."/>
            <person name="Tarkka M."/>
            <person name="Buscot F."/>
            <person name="Kohler A."/>
            <person name="Nagy L.G."/>
            <person name="Floudas D."/>
            <person name="Copeland A."/>
            <person name="Barry K.W."/>
            <person name="Cichocki N."/>
            <person name="Veneault-Fourrey C."/>
            <person name="LaButti K."/>
            <person name="Lindquist E.A."/>
            <person name="Lipzen A."/>
            <person name="Lundell T."/>
            <person name="Morin E."/>
            <person name="Murat C."/>
            <person name="Sun H."/>
            <person name="Tunlid A."/>
            <person name="Henrissat B."/>
            <person name="Grigoriev I.V."/>
            <person name="Hibbett D.S."/>
            <person name="Martin F."/>
            <person name="Nordberg H.P."/>
            <person name="Cantor M.N."/>
            <person name="Hua S.X."/>
        </authorList>
    </citation>
    <scope>NUCLEOTIDE SEQUENCE [LARGE SCALE GENOMIC DNA]</scope>
    <source>
        <strain evidence="3 4">F 1598</strain>
    </source>
</reference>
<dbReference type="HOGENOM" id="CLU_039529_0_0_1"/>
<dbReference type="EMBL" id="KN833004">
    <property type="protein sequence ID" value="KIM80400.1"/>
    <property type="molecule type" value="Genomic_DNA"/>
</dbReference>
<name>A0A0C3F6U6_PILCF</name>
<dbReference type="InterPro" id="IPR046496">
    <property type="entry name" value="DUF6589"/>
</dbReference>
<evidence type="ECO:0000256" key="1">
    <source>
        <dbReference type="SAM" id="MobiDB-lite"/>
    </source>
</evidence>
<dbReference type="OrthoDB" id="3040861at2759"/>
<sequence>MKVWQLGFGLFHLCLNLIWALLLVHRGTISQTGSLTFFFAVLEKTRLGEKHPDYHTLLAALTQILHGIILNAWHVECDHPSLAAFTKSEPTDQELFMLAQKIIDCHATPMHELKPEKKKKGADPGTVPPTNFNGAPDNILDPRDDKAHHNLHLLTHDLLYVIELIRAISDGDWGRIEDILANLAMMFRGAGSNNYCMEILHFIYNLKKVWTPDFVDIMRDNMIVNISGLVGHCMPIDLNIEHIIGYLKVDQLTSNCIGLTYLSQFLFSTKGLYSTWERLGNISAIIEFLQNIKKQMGASLGAPYTSRSHETPNTLDAVWKVTNKVKDLQLNKFKLDREGNNSAKLTANVLALGEQRLKSSTLANFNKKVQRLYDGYAVVAEVDEIPEMGISVDLDGERQEGWDFD</sequence>
<gene>
    <name evidence="3" type="ORF">PILCRDRAFT_822535</name>
</gene>
<feature type="domain" description="DUF6589" evidence="2">
    <location>
        <begin position="6"/>
        <end position="309"/>
    </location>
</feature>
<dbReference type="Pfam" id="PF20231">
    <property type="entry name" value="DUF6589"/>
    <property type="match status" value="1"/>
</dbReference>
<protein>
    <recommendedName>
        <fullName evidence="2">DUF6589 domain-containing protein</fullName>
    </recommendedName>
</protein>
<organism evidence="3 4">
    <name type="scientific">Piloderma croceum (strain F 1598)</name>
    <dbReference type="NCBI Taxonomy" id="765440"/>
    <lineage>
        <taxon>Eukaryota</taxon>
        <taxon>Fungi</taxon>
        <taxon>Dikarya</taxon>
        <taxon>Basidiomycota</taxon>
        <taxon>Agaricomycotina</taxon>
        <taxon>Agaricomycetes</taxon>
        <taxon>Agaricomycetidae</taxon>
        <taxon>Atheliales</taxon>
        <taxon>Atheliaceae</taxon>
        <taxon>Piloderma</taxon>
    </lineage>
</organism>
<dbReference type="Proteomes" id="UP000054166">
    <property type="component" value="Unassembled WGS sequence"/>
</dbReference>
<dbReference type="AlphaFoldDB" id="A0A0C3F6U6"/>
<evidence type="ECO:0000313" key="3">
    <source>
        <dbReference type="EMBL" id="KIM80400.1"/>
    </source>
</evidence>
<reference evidence="4" key="2">
    <citation type="submission" date="2015-01" db="EMBL/GenBank/DDBJ databases">
        <title>Evolutionary Origins and Diversification of the Mycorrhizal Mutualists.</title>
        <authorList>
            <consortium name="DOE Joint Genome Institute"/>
            <consortium name="Mycorrhizal Genomics Consortium"/>
            <person name="Kohler A."/>
            <person name="Kuo A."/>
            <person name="Nagy L.G."/>
            <person name="Floudas D."/>
            <person name="Copeland A."/>
            <person name="Barry K.W."/>
            <person name="Cichocki N."/>
            <person name="Veneault-Fourrey C."/>
            <person name="LaButti K."/>
            <person name="Lindquist E.A."/>
            <person name="Lipzen A."/>
            <person name="Lundell T."/>
            <person name="Morin E."/>
            <person name="Murat C."/>
            <person name="Riley R."/>
            <person name="Ohm R."/>
            <person name="Sun H."/>
            <person name="Tunlid A."/>
            <person name="Henrissat B."/>
            <person name="Grigoriev I.V."/>
            <person name="Hibbett D.S."/>
            <person name="Martin F."/>
        </authorList>
    </citation>
    <scope>NUCLEOTIDE SEQUENCE [LARGE SCALE GENOMIC DNA]</scope>
    <source>
        <strain evidence="4">F 1598</strain>
    </source>
</reference>
<keyword evidence="4" id="KW-1185">Reference proteome</keyword>
<evidence type="ECO:0000313" key="4">
    <source>
        <dbReference type="Proteomes" id="UP000054166"/>
    </source>
</evidence>
<proteinExistence type="predicted"/>